<reference evidence="3 4" key="1">
    <citation type="submission" date="2006-02" db="EMBL/GenBank/DDBJ databases">
        <authorList>
            <person name="Pinhassi J."/>
            <person name="Pedros-Alio C."/>
            <person name="Ferriera S."/>
            <person name="Johnson J."/>
            <person name="Kravitz S."/>
            <person name="Halpern A."/>
            <person name="Remington K."/>
            <person name="Beeson K."/>
            <person name="Tran B."/>
            <person name="Rogers Y.-H."/>
            <person name="Friedman R."/>
            <person name="Venter J.C."/>
        </authorList>
    </citation>
    <scope>NUCLEOTIDE SEQUENCE [LARGE SCALE GENOMIC DNA]</scope>
    <source>
        <strain evidence="3 4">MED297</strain>
    </source>
</reference>
<keyword evidence="1" id="KW-0812">Transmembrane</keyword>
<organism evidence="3 4">
    <name type="scientific">Reinekea blandensis MED297</name>
    <dbReference type="NCBI Taxonomy" id="314283"/>
    <lineage>
        <taxon>Bacteria</taxon>
        <taxon>Pseudomonadati</taxon>
        <taxon>Pseudomonadota</taxon>
        <taxon>Gammaproteobacteria</taxon>
        <taxon>Oceanospirillales</taxon>
        <taxon>Saccharospirillaceae</taxon>
        <taxon>Reinekea</taxon>
    </lineage>
</organism>
<evidence type="ECO:0000259" key="2">
    <source>
        <dbReference type="Pfam" id="PF12158"/>
    </source>
</evidence>
<keyword evidence="4" id="KW-1185">Reference proteome</keyword>
<feature type="domain" description="DUF3592" evidence="2">
    <location>
        <begin position="41"/>
        <end position="123"/>
    </location>
</feature>
<protein>
    <recommendedName>
        <fullName evidence="2">DUF3592 domain-containing protein</fullName>
    </recommendedName>
</protein>
<dbReference type="EMBL" id="AAOE01000024">
    <property type="protein sequence ID" value="EAR08200.1"/>
    <property type="molecule type" value="Genomic_DNA"/>
</dbReference>
<dbReference type="Proteomes" id="UP000005953">
    <property type="component" value="Unassembled WGS sequence"/>
</dbReference>
<name>A4BI57_9GAMM</name>
<dbReference type="HOGENOM" id="CLU_1676432_0_0_6"/>
<keyword evidence="1" id="KW-1133">Transmembrane helix</keyword>
<comment type="caution">
    <text evidence="3">The sequence shown here is derived from an EMBL/GenBank/DDBJ whole genome shotgun (WGS) entry which is preliminary data.</text>
</comment>
<keyword evidence="1" id="KW-0472">Membrane</keyword>
<feature type="transmembrane region" description="Helical" evidence="1">
    <location>
        <begin position="133"/>
        <end position="154"/>
    </location>
</feature>
<evidence type="ECO:0000313" key="4">
    <source>
        <dbReference type="Proteomes" id="UP000005953"/>
    </source>
</evidence>
<sequence length="157" mass="17726">MINAPFLVGCAFALFGVYFFGVGVRHFRQAQRSRQWPVLEGRIESSWLWGRRMIDGEMKPAEHLDVTYSFDYGGQSWQSQRIAFYTLVYPETWQLAEQFSENAAVSVSVNPHQPEESVLIPGPRPGHKRYSDIILAVIAMVVGVGLAWAGWVSLLGH</sequence>
<dbReference type="InterPro" id="IPR021994">
    <property type="entry name" value="DUF3592"/>
</dbReference>
<accession>A4BI57</accession>
<dbReference type="RefSeq" id="WP_008042973.1">
    <property type="nucleotide sequence ID" value="NZ_CH724149.1"/>
</dbReference>
<gene>
    <name evidence="3" type="ORF">MED297_14715</name>
</gene>
<evidence type="ECO:0000256" key="1">
    <source>
        <dbReference type="SAM" id="Phobius"/>
    </source>
</evidence>
<proteinExistence type="predicted"/>
<feature type="transmembrane region" description="Helical" evidence="1">
    <location>
        <begin position="6"/>
        <end position="24"/>
    </location>
</feature>
<dbReference type="STRING" id="314283.MED297_14715"/>
<dbReference type="OrthoDB" id="13503at2"/>
<dbReference type="Pfam" id="PF12158">
    <property type="entry name" value="DUF3592"/>
    <property type="match status" value="1"/>
</dbReference>
<dbReference type="AlphaFoldDB" id="A4BI57"/>
<evidence type="ECO:0000313" key="3">
    <source>
        <dbReference type="EMBL" id="EAR08200.1"/>
    </source>
</evidence>